<feature type="binding site" evidence="9">
    <location>
        <position position="223"/>
    </location>
    <ligand>
        <name>Zn(2+)</name>
        <dbReference type="ChEBI" id="CHEBI:29105"/>
        <label>1</label>
    </ligand>
</feature>
<dbReference type="GO" id="GO:0008270">
    <property type="term" value="F:zinc ion binding"/>
    <property type="evidence" value="ECO:0007669"/>
    <property type="project" value="UniProtKB-UniRule"/>
</dbReference>
<keyword evidence="3 9" id="KW-0240">DNA-directed RNA polymerase</keyword>
<dbReference type="InterPro" id="IPR000722">
    <property type="entry name" value="RNA_pol_asu"/>
</dbReference>
<accession>A0A449BCM5</accession>
<dbReference type="GO" id="GO:0003899">
    <property type="term" value="F:DNA-directed RNA polymerase activity"/>
    <property type="evidence" value="ECO:0007669"/>
    <property type="project" value="UniProtKB-UniRule"/>
</dbReference>
<dbReference type="InterPro" id="IPR007080">
    <property type="entry name" value="RNA_pol_Rpb1_1"/>
</dbReference>
<keyword evidence="7 9" id="KW-0804">Transcription</keyword>
<dbReference type="Gene3D" id="4.10.860.120">
    <property type="entry name" value="RNA polymerase II, clamp domain"/>
    <property type="match status" value="1"/>
</dbReference>
<dbReference type="Pfam" id="PF04997">
    <property type="entry name" value="RNA_pol_Rpb1_1"/>
    <property type="match status" value="1"/>
</dbReference>
<dbReference type="PANTHER" id="PTHR19376:SF54">
    <property type="entry name" value="DNA-DIRECTED RNA POLYMERASE SUBUNIT BETA"/>
    <property type="match status" value="1"/>
</dbReference>
<sequence length="1443" mass="163274">MAKDVLNTKVENLKLSTPVLDKLKLSGIDRLDDFNTFTLKELKMLLGETFTEVTKVLREYYLPSNLENLNLSSETLEILKNSRIDDLEILLNYDKRTLYDLFKEDSVLLQEINELLETYGFDRLVEFVEGEVAYHIEDDNKEISALDIDLKQRINIEVEPLRKGYGSRSYTHFKIRLASPNEIRQWSYGEVMNHETINYRTSKPEVGGLFCERIFGPTKDYQCACGKKQSGNKGQICPKCGIEITESKVRRERMGHINLEAPVVHTWYIKSSPSRLAILLGIKSKQLEEVVYHASYIVTDPGSTMLTKKRILSEQEYSQLLEQYPRQFTAQTGAEAIKTLLMELDLEKEVKILRRKIKSNSAQKRERAIKRLEVVEAFNNSDNKPEWMVLEVIPVIPPDLRPMVALDGGRFATTDLNDLYRRILNRNNRLKKQKEQHAPRLILKNEKRMLQEAVDALIDNSKRGKKAVVERGRNLKSLSDMLRCKQGRLRQNLLGKRVDYSGRSVIIVGPDLEMYQCGIPREMAITLFKPFILRELQKNQGLDKKNANSKYETMDDEVWQALEKVVVEHPVLLNRAPTLHRLGIQVFEPKLIDGKAIRLHPLVTPAFNADFDGDQMAVHVPLSNEAQAEARLLMLASNNILNPKDGKPVVTPSQDMVLGNYYLTIENELAKADSTEHPEHYKYINRNEGKFFFDVNEAKLAFEKKEIGLHTRIIISPKVLKHNFTPEQREMYLVTTLGKLIFNDVLPEIFYYLNEPTTKNLENGTPDIYFIPKGHNPLEYLANIPLPQPFNKKFLSQIISRVFKLLNISETSKILDKVKDLGFKYSTVAGFTISFADINVYSKKDELIKRVRTKIDEISEFFEMGLLTDDERRKLVIKEWEAASDEIKKGLSGELDSENHIYMMMSSGARGSISSFVQLSGMRGLMRNPKGETIEVPVQASFREGLTVSEFFISTHGARKGSTDTALKTAESGYLTRRLVDVSQEVIIVEDDCGSERGMIVRPIMENGKVIVPLRDRIIGRYVSRDVISNKKKKPIILRNELVTEEIADEIVADGITEVEIRNVFTCVSENGISAKSYGRNLATNTVVEVGDSVGVVAAQSIGEPGTQLTMRTFHTGGVASASDITQGLPRIQELFEARKPKGEARISEVNGKVKEVNRQNNGTTEIYITENVKDAGIYQYYVGASDDLYVKEGNTVIKGQALASNEVKSDVNGKIIKISNLNNDTLEISIKEEIREAKEYKYVIDPNVEILVRKNAPVVAGQKLCAGSINPKELLRVVSAEAAQNYILEEVQKVYRAQDVEISDKHVEIIVRQMFRRIYVVYEGDSHLLPGTEVSVAVFKDAVKEAITNGTRIPVGRPILLGITRASLRSDSFLSAASFQETTKILTEAAIRSSVDELHGLKENVIIGGLIPAGTGILSDKFFEYDAPPKTNFDDDDYDYLD</sequence>
<dbReference type="InterPro" id="IPR007083">
    <property type="entry name" value="RNA_pol_Rpb1_4"/>
</dbReference>
<keyword evidence="9" id="KW-0460">Magnesium</keyword>
<dbReference type="OrthoDB" id="9815296at2"/>
<evidence type="ECO:0000256" key="6">
    <source>
        <dbReference type="ARBA" id="ARBA00022723"/>
    </source>
</evidence>
<dbReference type="GO" id="GO:0003677">
    <property type="term" value="F:DNA binding"/>
    <property type="evidence" value="ECO:0007669"/>
    <property type="project" value="UniProtKB-UniRule"/>
</dbReference>
<dbReference type="HAMAP" id="MF_01322">
    <property type="entry name" value="RNApol_bact_RpoC"/>
    <property type="match status" value="1"/>
</dbReference>
<evidence type="ECO:0000256" key="9">
    <source>
        <dbReference type="HAMAP-Rule" id="MF_01322"/>
    </source>
</evidence>
<comment type="catalytic activity">
    <reaction evidence="8 9 10">
        <text>RNA(n) + a ribonucleoside 5'-triphosphate = RNA(n+1) + diphosphate</text>
        <dbReference type="Rhea" id="RHEA:21248"/>
        <dbReference type="Rhea" id="RHEA-COMP:14527"/>
        <dbReference type="Rhea" id="RHEA-COMP:17342"/>
        <dbReference type="ChEBI" id="CHEBI:33019"/>
        <dbReference type="ChEBI" id="CHEBI:61557"/>
        <dbReference type="ChEBI" id="CHEBI:140395"/>
        <dbReference type="EC" id="2.7.7.6"/>
    </reaction>
</comment>
<dbReference type="Gene3D" id="1.10.132.30">
    <property type="match status" value="1"/>
</dbReference>
<dbReference type="SMART" id="SM00663">
    <property type="entry name" value="RPOLA_N"/>
    <property type="match status" value="1"/>
</dbReference>
<evidence type="ECO:0000256" key="3">
    <source>
        <dbReference type="ARBA" id="ARBA00022478"/>
    </source>
</evidence>
<dbReference type="Gene3D" id="1.10.1790.20">
    <property type="match status" value="2"/>
</dbReference>
<dbReference type="Pfam" id="PF04983">
    <property type="entry name" value="RNA_pol_Rpb1_3"/>
    <property type="match status" value="1"/>
</dbReference>
<keyword evidence="6 9" id="KW-0479">Metal-binding</keyword>
<dbReference type="InterPro" id="IPR038120">
    <property type="entry name" value="Rpb1_funnel_sf"/>
</dbReference>
<dbReference type="Proteomes" id="UP000289841">
    <property type="component" value="Chromosome"/>
</dbReference>
<dbReference type="NCBIfam" id="TIGR02386">
    <property type="entry name" value="rpoC_TIGR"/>
    <property type="match status" value="1"/>
</dbReference>
<dbReference type="EMBL" id="LR215048">
    <property type="protein sequence ID" value="VEU80199.1"/>
    <property type="molecule type" value="Genomic_DNA"/>
</dbReference>
<dbReference type="InterPro" id="IPR007081">
    <property type="entry name" value="RNA_pol_Rpb1_5"/>
</dbReference>
<proteinExistence type="inferred from homology"/>
<dbReference type="GO" id="GO:0000287">
    <property type="term" value="F:magnesium ion binding"/>
    <property type="evidence" value="ECO:0007669"/>
    <property type="project" value="UniProtKB-UniRule"/>
</dbReference>
<dbReference type="Gene3D" id="2.40.40.20">
    <property type="match status" value="1"/>
</dbReference>
<dbReference type="PANTHER" id="PTHR19376">
    <property type="entry name" value="DNA-DIRECTED RNA POLYMERASE"/>
    <property type="match status" value="1"/>
</dbReference>
<feature type="binding site" evidence="9">
    <location>
        <position position="612"/>
    </location>
    <ligand>
        <name>Mg(2+)</name>
        <dbReference type="ChEBI" id="CHEBI:18420"/>
    </ligand>
</feature>
<dbReference type="Gene3D" id="1.10.40.90">
    <property type="match status" value="1"/>
</dbReference>
<keyword evidence="4 9" id="KW-0808">Transferase</keyword>
<dbReference type="InterPro" id="IPR012754">
    <property type="entry name" value="DNA-dir_RpoC_beta_prime_bact"/>
</dbReference>
<evidence type="ECO:0000256" key="7">
    <source>
        <dbReference type="ARBA" id="ARBA00023163"/>
    </source>
</evidence>
<organism evidence="12 13">
    <name type="scientific">Haploplasma axanthum</name>
    <name type="common">Acholeplasma axanthum</name>
    <dbReference type="NCBI Taxonomy" id="29552"/>
    <lineage>
        <taxon>Bacteria</taxon>
        <taxon>Bacillati</taxon>
        <taxon>Mycoplasmatota</taxon>
        <taxon>Mollicutes</taxon>
        <taxon>Acholeplasmatales</taxon>
        <taxon>Acholeplasmataceae</taxon>
        <taxon>Haploplasma</taxon>
    </lineage>
</organism>
<evidence type="ECO:0000313" key="12">
    <source>
        <dbReference type="EMBL" id="VEU80199.1"/>
    </source>
</evidence>
<evidence type="ECO:0000256" key="4">
    <source>
        <dbReference type="ARBA" id="ARBA00022679"/>
    </source>
</evidence>
<keyword evidence="9" id="KW-0862">Zinc</keyword>
<feature type="binding site" evidence="9">
    <location>
        <position position="237"/>
    </location>
    <ligand>
        <name>Zn(2+)</name>
        <dbReference type="ChEBI" id="CHEBI:29105"/>
        <label>1</label>
    </ligand>
</feature>
<dbReference type="InterPro" id="IPR006592">
    <property type="entry name" value="RNA_pol_N"/>
</dbReference>
<feature type="domain" description="RNA polymerase N-terminal" evidence="11">
    <location>
        <begin position="386"/>
        <end position="664"/>
    </location>
</feature>
<name>A0A449BCM5_HAPAX</name>
<evidence type="ECO:0000256" key="8">
    <source>
        <dbReference type="ARBA" id="ARBA00048552"/>
    </source>
</evidence>
<keyword evidence="5 9" id="KW-0548">Nucleotidyltransferase</keyword>
<gene>
    <name evidence="9 12" type="primary">rpoC</name>
    <name evidence="12" type="ORF">NCTC10138_00558</name>
</gene>
<protein>
    <recommendedName>
        <fullName evidence="9">DNA-directed RNA polymerase subunit beta'</fullName>
        <shortName evidence="9">RNAP subunit beta'</shortName>
        <ecNumber evidence="9">2.7.7.6</ecNumber>
    </recommendedName>
    <alternativeName>
        <fullName evidence="9">RNA polymerase subunit beta'</fullName>
    </alternativeName>
    <alternativeName>
        <fullName evidence="9">Transcriptase subunit beta'</fullName>
    </alternativeName>
</protein>
<dbReference type="InterPro" id="IPR042102">
    <property type="entry name" value="RNA_pol_Rpb1_3_sf"/>
</dbReference>
<dbReference type="GO" id="GO:0000428">
    <property type="term" value="C:DNA-directed RNA polymerase complex"/>
    <property type="evidence" value="ECO:0007669"/>
    <property type="project" value="UniProtKB-KW"/>
</dbReference>
<dbReference type="CDD" id="cd02655">
    <property type="entry name" value="RNAP_beta'_C"/>
    <property type="match status" value="1"/>
</dbReference>
<dbReference type="Pfam" id="PF00623">
    <property type="entry name" value="RNA_pol_Rpb1_2"/>
    <property type="match status" value="2"/>
</dbReference>
<comment type="subunit">
    <text evidence="9">The RNAP catalytic core consists of 2 alpha, 1 beta, 1 beta' and 1 omega subunit. When a sigma factor is associated with the core the holoenzyme is formed, which can initiate transcription.</text>
</comment>
<feature type="binding site" evidence="9">
    <location>
        <position position="614"/>
    </location>
    <ligand>
        <name>Mg(2+)</name>
        <dbReference type="ChEBI" id="CHEBI:18420"/>
    </ligand>
</feature>
<dbReference type="KEGG" id="aaxa:NCTC10138_00558"/>
<comment type="similarity">
    <text evidence="2 9 10">Belongs to the RNA polymerase beta' chain family.</text>
</comment>
<dbReference type="CDD" id="cd01609">
    <property type="entry name" value="RNAP_beta'_N"/>
    <property type="match status" value="1"/>
</dbReference>
<dbReference type="Gene3D" id="2.40.50.100">
    <property type="match status" value="2"/>
</dbReference>
<dbReference type="STRING" id="1278311.GCA_000428705_01042"/>
<evidence type="ECO:0000256" key="2">
    <source>
        <dbReference type="ARBA" id="ARBA00006460"/>
    </source>
</evidence>
<comment type="cofactor">
    <cofactor evidence="9">
        <name>Mg(2+)</name>
        <dbReference type="ChEBI" id="CHEBI:18420"/>
    </cofactor>
    <text evidence="9">Binds 1 Mg(2+) ion per subunit.</text>
</comment>
<comment type="function">
    <text evidence="1 9 10">DNA-dependent RNA polymerase catalyzes the transcription of DNA into RNA using the four ribonucleoside triphosphates as substrates.</text>
</comment>
<dbReference type="Pfam" id="PF04998">
    <property type="entry name" value="RNA_pol_Rpb1_5"/>
    <property type="match status" value="1"/>
</dbReference>
<evidence type="ECO:0000313" key="13">
    <source>
        <dbReference type="Proteomes" id="UP000289841"/>
    </source>
</evidence>
<feature type="binding site" evidence="9">
    <location>
        <position position="225"/>
    </location>
    <ligand>
        <name>Zn(2+)</name>
        <dbReference type="ChEBI" id="CHEBI:29105"/>
        <label>1</label>
    </ligand>
</feature>
<dbReference type="InterPro" id="IPR007066">
    <property type="entry name" value="RNA_pol_Rpb1_3"/>
</dbReference>
<keyword evidence="13" id="KW-1185">Reference proteome</keyword>
<comment type="caution">
    <text evidence="9">Lacks conserved residue(s) required for the propagation of feature annotation.</text>
</comment>
<dbReference type="InterPro" id="IPR045867">
    <property type="entry name" value="DNA-dir_RpoC_beta_prime"/>
</dbReference>
<evidence type="ECO:0000256" key="1">
    <source>
        <dbReference type="ARBA" id="ARBA00004026"/>
    </source>
</evidence>
<dbReference type="InterPro" id="IPR044893">
    <property type="entry name" value="RNA_pol_Rpb1_clamp_domain"/>
</dbReference>
<dbReference type="Pfam" id="PF05000">
    <property type="entry name" value="RNA_pol_Rpb1_4"/>
    <property type="match status" value="1"/>
</dbReference>
<feature type="binding site" evidence="9">
    <location>
        <position position="240"/>
    </location>
    <ligand>
        <name>Zn(2+)</name>
        <dbReference type="ChEBI" id="CHEBI:29105"/>
        <label>1</label>
    </ligand>
</feature>
<dbReference type="GO" id="GO:0006351">
    <property type="term" value="P:DNA-templated transcription"/>
    <property type="evidence" value="ECO:0007669"/>
    <property type="project" value="UniProtKB-UniRule"/>
</dbReference>
<feature type="binding site" evidence="9">
    <location>
        <position position="610"/>
    </location>
    <ligand>
        <name>Mg(2+)</name>
        <dbReference type="ChEBI" id="CHEBI:18420"/>
    </ligand>
</feature>
<evidence type="ECO:0000256" key="5">
    <source>
        <dbReference type="ARBA" id="ARBA00022695"/>
    </source>
</evidence>
<evidence type="ECO:0000256" key="10">
    <source>
        <dbReference type="RuleBase" id="RU004279"/>
    </source>
</evidence>
<dbReference type="EC" id="2.7.7.6" evidence="9"/>
<dbReference type="Gene3D" id="1.10.150.390">
    <property type="match status" value="1"/>
</dbReference>
<dbReference type="Gene3D" id="1.10.274.100">
    <property type="entry name" value="RNA polymerase Rpb1, domain 3"/>
    <property type="match status" value="1"/>
</dbReference>
<reference evidence="12 13" key="1">
    <citation type="submission" date="2019-01" db="EMBL/GenBank/DDBJ databases">
        <authorList>
            <consortium name="Pathogen Informatics"/>
        </authorList>
    </citation>
    <scope>NUCLEOTIDE SEQUENCE [LARGE SCALE GENOMIC DNA]</scope>
    <source>
        <strain evidence="12 13">NCTC10138</strain>
    </source>
</reference>
<evidence type="ECO:0000259" key="11">
    <source>
        <dbReference type="SMART" id="SM00663"/>
    </source>
</evidence>
<dbReference type="SUPFAM" id="SSF64484">
    <property type="entry name" value="beta and beta-prime subunits of DNA dependent RNA-polymerase"/>
    <property type="match status" value="1"/>
</dbReference>